<organism evidence="2 3">
    <name type="scientific">Cohnella xylanilytica</name>
    <dbReference type="NCBI Taxonomy" id="557555"/>
    <lineage>
        <taxon>Bacteria</taxon>
        <taxon>Bacillati</taxon>
        <taxon>Bacillota</taxon>
        <taxon>Bacilli</taxon>
        <taxon>Bacillales</taxon>
        <taxon>Paenibacillaceae</taxon>
        <taxon>Cohnella</taxon>
    </lineage>
</organism>
<keyword evidence="3" id="KW-1185">Reference proteome</keyword>
<sequence>MMSPTATREASVVTGGFSRPGSKEAGRPPSAASPPPDEGAAGELDGASGCGVEGFDGFGGVV</sequence>
<protein>
    <submittedName>
        <fullName evidence="2">Uncharacterized protein</fullName>
    </submittedName>
</protein>
<dbReference type="EMBL" id="JACJVR010000090">
    <property type="protein sequence ID" value="MBB6694354.1"/>
    <property type="molecule type" value="Genomic_DNA"/>
</dbReference>
<accession>A0A841U8C9</accession>
<feature type="region of interest" description="Disordered" evidence="1">
    <location>
        <begin position="1"/>
        <end position="62"/>
    </location>
</feature>
<evidence type="ECO:0000313" key="3">
    <source>
        <dbReference type="Proteomes" id="UP000553776"/>
    </source>
</evidence>
<feature type="compositionally biased region" description="Gly residues" evidence="1">
    <location>
        <begin position="48"/>
        <end position="62"/>
    </location>
</feature>
<evidence type="ECO:0000256" key="1">
    <source>
        <dbReference type="SAM" id="MobiDB-lite"/>
    </source>
</evidence>
<evidence type="ECO:0000313" key="2">
    <source>
        <dbReference type="EMBL" id="MBB6694354.1"/>
    </source>
</evidence>
<name>A0A841U8C9_9BACL</name>
<dbReference type="Proteomes" id="UP000553776">
    <property type="component" value="Unassembled WGS sequence"/>
</dbReference>
<dbReference type="AlphaFoldDB" id="A0A841U8C9"/>
<dbReference type="RefSeq" id="WP_185138325.1">
    <property type="nucleotide sequence ID" value="NZ_BORM01000002.1"/>
</dbReference>
<gene>
    <name evidence="2" type="ORF">H7B90_23440</name>
</gene>
<proteinExistence type="predicted"/>
<reference evidence="2 3" key="1">
    <citation type="submission" date="2020-08" db="EMBL/GenBank/DDBJ databases">
        <title>Cohnella phylogeny.</title>
        <authorList>
            <person name="Dunlap C."/>
        </authorList>
    </citation>
    <scope>NUCLEOTIDE SEQUENCE [LARGE SCALE GENOMIC DNA]</scope>
    <source>
        <strain evidence="2 3">DSM 25239</strain>
    </source>
</reference>
<comment type="caution">
    <text evidence="2">The sequence shown here is derived from an EMBL/GenBank/DDBJ whole genome shotgun (WGS) entry which is preliminary data.</text>
</comment>